<protein>
    <submittedName>
        <fullName evidence="2">AT hook motif-containing protein, putative</fullName>
    </submittedName>
</protein>
<evidence type="ECO:0000313" key="2">
    <source>
        <dbReference type="EMBL" id="ABA99344.1"/>
    </source>
</evidence>
<reference evidence="2" key="2">
    <citation type="submission" date="2005-04" db="EMBL/GenBank/DDBJ databases">
        <authorList>
            <person name="Buell C.R."/>
            <person name="Wing R.A."/>
            <person name="McCombie W.A."/>
            <person name="Ouyang S."/>
        </authorList>
    </citation>
    <scope>NUCLEOTIDE SEQUENCE</scope>
</reference>
<dbReference type="InterPro" id="IPR025476">
    <property type="entry name" value="Helitron_helicase-like"/>
</dbReference>
<dbReference type="AlphaFoldDB" id="Q2QP79"/>
<sequence length="1025" mass="117242">MKLRSIPMPITRRVMKTMALRHGEVDASAAVVHAVITAPCFCFSKIDAVYLKGFCVLPCSRSLSVPCQFRRDFTTPLFHCALVVLAIDPRFFLAYPRSFHIGSAGSKMISIGVSHVSLLNAAAQHCRIPILCYLWEFGEDAVNGLSRGSSAQSDKDYVEALKASYPGRSYYGAPNYECPYCGAIFWYQEGVKSASAVTKRKIVYNLCCKGAKIDLPRIRNPPEPLATLLNFNGDARSKRFLRQIRSYNSMFAFASMGATVDKTINTGNAPYVFKINSVVHHKIGSLLPSRGKQPKFAQLYIYDPENETENRMNIFQHDDSTGERADPSIVRALSDMLDSENMLVQTFRYARERLAEHGNQTLTLRLMGCNAKSEIQYNLPTSNEIAAIIVGDYSASEYTFDVLVHDKDVGLRRVSSIHPSYMALQYPLLFPYGERGFHLGIQYNDYDGTGRKYVTMLEFHRFFMHYRLNEPNPYTCYGRLSDQIVVDAFSTIEGSRLKWIADHQADLRSECVQGIADAIDRGLIDADNVGKRVILPASFTGGRRYMVMNYQDVMAICRVFGSPDLFVTFTCNSKWQEIAELIRFEDGQQPSDRPDMIVRVFNMKVHEFITDIREGRTFGPVLAVLYMVEFQKRGLPHIHCLVWLAANNAEVSAAVIGGFISAEIPDFRIDELGYELVKEFMMHGPCGEDNKKCPCMKDNKCSKYYPKDFQDETFVDECGFAVYRRRNDGRTILKNGVLLDNRSVVLYNINLLKTFQAHINVEWCNKSNMIKYLFKYIMKSHDKAKIYFETTAPSGNMSLNHDLAPPDEILEYMDARFLSTCEALHRSFEFDIHYRVPPVERLAVHLPGMNYVRYEKGFDLRALINCPAAKRTMLTEWFEANTKYEEARSLTYCDFPKEWTWDGSSRTWHKRTPAPKIGRMYYVHPTSFELYYLRMLLMIVKDDIHLRLKKALDNPHCIIPHEHLLTLLIHELTSVFGKSGGNIRDYNLPHLTFSPQVPMGNRLIEEELSPSLDDVNARRNFDFTT</sequence>
<reference evidence="2" key="1">
    <citation type="journal article" date="2005" name="BMC Biol.">
        <title>The sequence of rice chromosomes 11 and 12, rich in disease resistance genes and recent gene duplications.</title>
        <authorList>
            <consortium name="The rice chromosomes 11 and 12 sequencing consortia"/>
        </authorList>
    </citation>
    <scope>NUCLEOTIDE SEQUENCE [LARGE SCALE GENOMIC DNA]</scope>
</reference>
<gene>
    <name evidence="2" type="ordered locus">LOC_Os12g35410</name>
</gene>
<dbReference type="PANTHER" id="PTHR45786:SF74">
    <property type="entry name" value="ATP-DEPENDENT DNA HELICASE"/>
    <property type="match status" value="1"/>
</dbReference>
<reference evidence="2" key="3">
    <citation type="submission" date="2006-01" db="EMBL/GenBank/DDBJ databases">
        <authorList>
            <person name="Buell R."/>
        </authorList>
    </citation>
    <scope>NUCLEOTIDE SEQUENCE</scope>
</reference>
<name>Q2QP79_ORYSJ</name>
<dbReference type="PANTHER" id="PTHR45786">
    <property type="entry name" value="DNA BINDING PROTEIN-LIKE"/>
    <property type="match status" value="1"/>
</dbReference>
<evidence type="ECO:0000259" key="1">
    <source>
        <dbReference type="Pfam" id="PF14214"/>
    </source>
</evidence>
<feature type="domain" description="Helitron helicase-like" evidence="1">
    <location>
        <begin position="459"/>
        <end position="642"/>
    </location>
</feature>
<proteinExistence type="predicted"/>
<organism evidence="2">
    <name type="scientific">Oryza sativa subsp. japonica</name>
    <name type="common">Rice</name>
    <dbReference type="NCBI Taxonomy" id="39947"/>
    <lineage>
        <taxon>Eukaryota</taxon>
        <taxon>Viridiplantae</taxon>
        <taxon>Streptophyta</taxon>
        <taxon>Embryophyta</taxon>
        <taxon>Tracheophyta</taxon>
        <taxon>Spermatophyta</taxon>
        <taxon>Magnoliopsida</taxon>
        <taxon>Liliopsida</taxon>
        <taxon>Poales</taxon>
        <taxon>Poaceae</taxon>
        <taxon>BOP clade</taxon>
        <taxon>Oryzoideae</taxon>
        <taxon>Oryzeae</taxon>
        <taxon>Oryzinae</taxon>
        <taxon>Oryza</taxon>
        <taxon>Oryza sativa</taxon>
    </lineage>
</organism>
<accession>Q2QP79</accession>
<dbReference type="EMBL" id="DP000011">
    <property type="protein sequence ID" value="ABA99344.1"/>
    <property type="molecule type" value="Genomic_DNA"/>
</dbReference>
<dbReference type="Pfam" id="PF14214">
    <property type="entry name" value="Helitron_like_N"/>
    <property type="match status" value="1"/>
</dbReference>